<dbReference type="AlphaFoldDB" id="A0A9Q5ZCY6"/>
<organism evidence="3 4">
    <name type="scientific">Nostoc linckia z8</name>
    <dbReference type="NCBI Taxonomy" id="1628746"/>
    <lineage>
        <taxon>Bacteria</taxon>
        <taxon>Bacillati</taxon>
        <taxon>Cyanobacteriota</taxon>
        <taxon>Cyanophyceae</taxon>
        <taxon>Nostocales</taxon>
        <taxon>Nostocaceae</taxon>
        <taxon>Nostoc</taxon>
    </lineage>
</organism>
<dbReference type="Pfam" id="PF12974">
    <property type="entry name" value="Phosphonate-bd"/>
    <property type="match status" value="1"/>
</dbReference>
<dbReference type="GO" id="GO:0055085">
    <property type="term" value="P:transmembrane transport"/>
    <property type="evidence" value="ECO:0007669"/>
    <property type="project" value="InterPro"/>
</dbReference>
<evidence type="ECO:0000256" key="1">
    <source>
        <dbReference type="ARBA" id="ARBA00007162"/>
    </source>
</evidence>
<gene>
    <name evidence="3" type="ORF">VF08_11690</name>
</gene>
<dbReference type="GeneID" id="57097018"/>
<evidence type="ECO:0000256" key="2">
    <source>
        <dbReference type="ARBA" id="ARBA00022729"/>
    </source>
</evidence>
<dbReference type="PROSITE" id="PS51257">
    <property type="entry name" value="PROKAR_LIPOPROTEIN"/>
    <property type="match status" value="1"/>
</dbReference>
<evidence type="ECO:0000313" key="3">
    <source>
        <dbReference type="EMBL" id="PHK04263.1"/>
    </source>
</evidence>
<dbReference type="NCBIfam" id="TIGR01098">
    <property type="entry name" value="3A0109s03R"/>
    <property type="match status" value="1"/>
</dbReference>
<comment type="similarity">
    <text evidence="1">Belongs to the phosphate/phosphite/phosphonate binding protein family.</text>
</comment>
<keyword evidence="2" id="KW-0732">Signal</keyword>
<evidence type="ECO:0000313" key="4">
    <source>
        <dbReference type="Proteomes" id="UP000222310"/>
    </source>
</evidence>
<proteinExistence type="inferred from homology"/>
<dbReference type="PANTHER" id="PTHR30024">
    <property type="entry name" value="ALIPHATIC SULFONATES-BINDING PROTEIN-RELATED"/>
    <property type="match status" value="1"/>
</dbReference>
<name>A0A9Q5ZCY6_NOSLI</name>
<comment type="caution">
    <text evidence="3">The sequence shown here is derived from an EMBL/GenBank/DDBJ whole genome shotgun (WGS) entry which is preliminary data.</text>
</comment>
<reference evidence="3 4" key="1">
    <citation type="submission" date="2015-02" db="EMBL/GenBank/DDBJ databases">
        <title>Nostoc linckia genome annotation.</title>
        <authorList>
            <person name="Zhou Z."/>
        </authorList>
    </citation>
    <scope>NUCLEOTIDE SEQUENCE [LARGE SCALE GENOMIC DNA]</scope>
    <source>
        <strain evidence="4">z8</strain>
    </source>
</reference>
<dbReference type="RefSeq" id="WP_099069824.1">
    <property type="nucleotide sequence ID" value="NZ_LAHD01000027.1"/>
</dbReference>
<dbReference type="GO" id="GO:0043190">
    <property type="term" value="C:ATP-binding cassette (ABC) transporter complex"/>
    <property type="evidence" value="ECO:0007669"/>
    <property type="project" value="InterPro"/>
</dbReference>
<sequence length="296" mass="32896">MKRRNLLWYSLLFTAGCTTGINSTNNNSEQLPITTPKNLKFAVTDISGIENLQRDFGYFKTTLEEILGLKIEFFPVENPIAAAPALLSREVDIVFAGPSEYLILNARAKAIPIIAIERINYHSIIVVPANSQIKLLSQLKGKTIAMRKIGSTSGHIAPTKLLIDAGLNPQTDFKTVMLDDKGVQALKKGEVDAWATASDRYKNILESEGLSEKDFSIIFTSKLLPNDVFVASNQLSSSFIEDMRSRMINNQDKLIQSLLTAKANQKYKGSKLITANDSDYNMIREVYQKIGQGNFL</sequence>
<accession>A0A9Q5ZCY6</accession>
<dbReference type="Gene3D" id="3.40.190.10">
    <property type="entry name" value="Periplasmic binding protein-like II"/>
    <property type="match status" value="2"/>
</dbReference>
<dbReference type="InterPro" id="IPR005770">
    <property type="entry name" value="PhnD"/>
</dbReference>
<dbReference type="EMBL" id="LAHD01000027">
    <property type="protein sequence ID" value="PHK04263.1"/>
    <property type="molecule type" value="Genomic_DNA"/>
</dbReference>
<dbReference type="SUPFAM" id="SSF53850">
    <property type="entry name" value="Periplasmic binding protein-like II"/>
    <property type="match status" value="1"/>
</dbReference>
<protein>
    <submittedName>
        <fullName evidence="3">Phosphonate ABC transporter substrate-binding protein</fullName>
    </submittedName>
</protein>
<dbReference type="Proteomes" id="UP000222310">
    <property type="component" value="Unassembled WGS sequence"/>
</dbReference>
<dbReference type="PANTHER" id="PTHR30024:SF17">
    <property type="entry name" value="SOLUTE-BINDING PROTEIN FAMILY 3_N-TERMINAL DOMAIN-CONTAINING PROTEIN"/>
    <property type="match status" value="1"/>
</dbReference>